<reference evidence="3" key="1">
    <citation type="submission" date="2016-11" db="UniProtKB">
        <authorList>
            <consortium name="WormBaseParasite"/>
        </authorList>
    </citation>
    <scope>IDENTIFICATION</scope>
</reference>
<dbReference type="WBParaSite" id="L893_g4240.t1">
    <property type="protein sequence ID" value="L893_g4240.t1"/>
    <property type="gene ID" value="L893_g4240"/>
</dbReference>
<evidence type="ECO:0000259" key="1">
    <source>
        <dbReference type="Pfam" id="PF02191"/>
    </source>
</evidence>
<evidence type="ECO:0000313" key="2">
    <source>
        <dbReference type="Proteomes" id="UP000095287"/>
    </source>
</evidence>
<accession>A0A1I8AC45</accession>
<dbReference type="InterPro" id="IPR003112">
    <property type="entry name" value="Olfac-like_dom"/>
</dbReference>
<feature type="domain" description="Olfactomedin-like" evidence="1">
    <location>
        <begin position="22"/>
        <end position="69"/>
    </location>
</feature>
<dbReference type="AlphaFoldDB" id="A0A1I8AC45"/>
<keyword evidence="2" id="KW-1185">Reference proteome</keyword>
<name>A0A1I8AC45_9BILA</name>
<protein>
    <submittedName>
        <fullName evidence="3">Olfactomedin-like domain-containing protein</fullName>
    </submittedName>
</protein>
<dbReference type="Pfam" id="PF02191">
    <property type="entry name" value="OLF"/>
    <property type="match status" value="1"/>
</dbReference>
<organism evidence="2 3">
    <name type="scientific">Steinernema glaseri</name>
    <dbReference type="NCBI Taxonomy" id="37863"/>
    <lineage>
        <taxon>Eukaryota</taxon>
        <taxon>Metazoa</taxon>
        <taxon>Ecdysozoa</taxon>
        <taxon>Nematoda</taxon>
        <taxon>Chromadorea</taxon>
        <taxon>Rhabditida</taxon>
        <taxon>Tylenchina</taxon>
        <taxon>Panagrolaimomorpha</taxon>
        <taxon>Strongyloidoidea</taxon>
        <taxon>Steinernematidae</taxon>
        <taxon>Steinernema</taxon>
    </lineage>
</organism>
<evidence type="ECO:0000313" key="3">
    <source>
        <dbReference type="WBParaSite" id="L893_g4240.t1"/>
    </source>
</evidence>
<sequence length="73" mass="8487">MVLCHAWKRRGEMAERSKALDFYFVDTWELSDVNGTELADAFIMCGILYGLRSGTERDSRIDYAYNLYTYALC</sequence>
<dbReference type="Proteomes" id="UP000095287">
    <property type="component" value="Unplaced"/>
</dbReference>
<proteinExistence type="predicted"/>